<dbReference type="EMBL" id="MRDE01000068">
    <property type="protein sequence ID" value="OMH23859.1"/>
    <property type="molecule type" value="Genomic_DNA"/>
</dbReference>
<sequence length="290" mass="32698">MPLTIDHVLLTRFNLPSPGVESLVRAKEGWLRNRQSLFERYCLPSVRAQVQRSFHWIIYLDVQSPDWLKNRITELSHDGLFVPIYREEVPRDDLLKDIRAVTGAAGDVLLTTNLDNDDAVAVDFVARLQKGVAGTARRALYLTNGLIMQTDALYRHRDVSNAFCSVAESWNAPVTCWSDWHNRLEYSMPATRLHGAPGWLQVVHGGNVSNRVRGVRVRPDRYTALFPSVVATMPQPRSRDLWMDQLVRSRVRLLRDGARAVAKRTILQVGGKAGLDRIKVLVAGRTRAGG</sequence>
<keyword evidence="2" id="KW-1185">Reference proteome</keyword>
<dbReference type="RefSeq" id="WP_076704589.1">
    <property type="nucleotide sequence ID" value="NZ_MRDE01000068.1"/>
</dbReference>
<comment type="caution">
    <text evidence="1">The sequence shown here is derived from an EMBL/GenBank/DDBJ whole genome shotgun (WGS) entry which is preliminary data.</text>
</comment>
<dbReference type="STRING" id="554083.BKD30_10840"/>
<dbReference type="Pfam" id="PF11316">
    <property type="entry name" value="Rhamno_transf"/>
    <property type="match status" value="1"/>
</dbReference>
<organism evidence="1 2">
    <name type="scientific">Tersicoccus phoenicis</name>
    <dbReference type="NCBI Taxonomy" id="554083"/>
    <lineage>
        <taxon>Bacteria</taxon>
        <taxon>Bacillati</taxon>
        <taxon>Actinomycetota</taxon>
        <taxon>Actinomycetes</taxon>
        <taxon>Micrococcales</taxon>
        <taxon>Micrococcaceae</taxon>
        <taxon>Tersicoccus</taxon>
    </lineage>
</organism>
<gene>
    <name evidence="1" type="ORF">BKD30_10840</name>
</gene>
<protein>
    <recommendedName>
        <fullName evidence="3">Rhamnosyltransferase</fullName>
    </recommendedName>
</protein>
<evidence type="ECO:0008006" key="3">
    <source>
        <dbReference type="Google" id="ProtNLM"/>
    </source>
</evidence>
<evidence type="ECO:0000313" key="1">
    <source>
        <dbReference type="EMBL" id="OMH23859.1"/>
    </source>
</evidence>
<dbReference type="Proteomes" id="UP000187085">
    <property type="component" value="Unassembled WGS sequence"/>
</dbReference>
<dbReference type="InterPro" id="IPR021466">
    <property type="entry name" value="Put_rhamnosyl_transferase"/>
</dbReference>
<dbReference type="AlphaFoldDB" id="A0A1R1L8Q6"/>
<name>A0A1R1L8Q6_9MICC</name>
<accession>A0A1R1L8Q6</accession>
<reference evidence="1 2" key="1">
    <citation type="submission" date="2016-12" db="EMBL/GenBank/DDBJ databases">
        <title>Draft genome of Tersicoccus phoenicis 1P05MA.</title>
        <authorList>
            <person name="Nakajima Y."/>
            <person name="Yoshizawa S."/>
            <person name="Nakamura K."/>
            <person name="Ogura Y."/>
            <person name="Hayashi T."/>
            <person name="Kogure K."/>
        </authorList>
    </citation>
    <scope>NUCLEOTIDE SEQUENCE [LARGE SCALE GENOMIC DNA]</scope>
    <source>
        <strain evidence="1 2">1p05MA</strain>
    </source>
</reference>
<dbReference type="OrthoDB" id="9771846at2"/>
<evidence type="ECO:0000313" key="2">
    <source>
        <dbReference type="Proteomes" id="UP000187085"/>
    </source>
</evidence>
<proteinExistence type="predicted"/>